<evidence type="ECO:0000256" key="5">
    <source>
        <dbReference type="ARBA" id="ARBA00022737"/>
    </source>
</evidence>
<feature type="compositionally biased region" description="Polar residues" evidence="11">
    <location>
        <begin position="379"/>
        <end position="399"/>
    </location>
</feature>
<keyword evidence="14" id="KW-1185">Reference proteome</keyword>
<evidence type="ECO:0000256" key="9">
    <source>
        <dbReference type="ARBA" id="ARBA00023242"/>
    </source>
</evidence>
<evidence type="ECO:0000256" key="2">
    <source>
        <dbReference type="ARBA" id="ARBA00007306"/>
    </source>
</evidence>
<dbReference type="AlphaFoldDB" id="A0AAN8A6Q1"/>
<dbReference type="GO" id="GO:0031491">
    <property type="term" value="F:nucleosome binding"/>
    <property type="evidence" value="ECO:0007669"/>
    <property type="project" value="TreeGrafter"/>
</dbReference>
<evidence type="ECO:0000259" key="12">
    <source>
        <dbReference type="Pfam" id="PF07569"/>
    </source>
</evidence>
<dbReference type="Gene3D" id="2.130.10.10">
    <property type="entry name" value="YVTN repeat-like/Quinoprotein amine dehydrogenase"/>
    <property type="match status" value="1"/>
</dbReference>
<accession>A0AAN8A6Q1</accession>
<keyword evidence="7 10" id="KW-0805">Transcription regulation</keyword>
<sequence>MRLLKYPIELYEGECLTSMTSIKDKLIILTNLGRIIVWLQQHLVDATFDKMSIKELHINTAFHLNPNIDQNDEACFIISQNDKLFVGSEQKLIEISNWEQPNSKKQATIYSCSRPSIITDIKLDPRKSIIFVLCSNPNRVLLFDSCTSIKISMISLDDTVKPITCIIDPSSQILTIFAYNRTILIYQYNEQGEYKLLNELKQVVQMKPLHYKISMPPQADLIPVINSVKNISATGTTTTVLLNRNDSYKVTATIVSPASSSCKVLQYSPVLYEKSNIKKGTKTKYNLLATSGSAVGSILVWNSKRMKPLFNAIQVSESPINDMLWSDHGLTLFAISNDNILFTFAFLPTDLGHVLPTDEVLELQKLNKQLPPLPTKKPSSVNEKSSVTIEQNTDSGITSDKNKTKIKIPSETTVTVKSNIKGNGISLNDASVLDDQSVKDPPLPPTIKRIQSTSMEFNPPSYGVPKDLKRKPKPQVTTGLDQTVLSNKKQKKKELEPIDFLDTGLLLPNVSFSRIRLATPKIRLSFTYSPPANDKLELSIKNGSGNEQVPTKIILRSRLSDDNNQLFQDLIPKFVTMCTAGSFFWACCTEDGVIYVYNDSGKRLLPPLILGVSISFLEAANDYLSCVTSLGEMYCWNVREEKLNFPTNSVFPILNPSLRYSDDILTRAENITMFALSNNGVPLVTLSNGDGFMFDKNMETWLLISDSWWAYGSQYWDMNNTSKINGKIKLSEVGNQSKDHYWNLDNVQELVESVKDDTSNIINYIERKTNDELNRKNCIKNLQQFARALLMKEGFENMEEIVTLAHLENRLLVSFRLQETREYSNLMIVYCVRLAEMGYVDRLDDVLQWLYNDGDLESTLLGTLSRKTILKDILMACANIRQVQRVTTNYANILEIIKDVI</sequence>
<comment type="similarity">
    <text evidence="2 10">Belongs to the WD repeat HIR1 family.</text>
</comment>
<feature type="region of interest" description="Disordered" evidence="11">
    <location>
        <begin position="455"/>
        <end position="476"/>
    </location>
</feature>
<keyword evidence="4 10" id="KW-0853">WD repeat</keyword>
<evidence type="ECO:0000313" key="13">
    <source>
        <dbReference type="EMBL" id="KAK5779132.1"/>
    </source>
</evidence>
<keyword evidence="3 10" id="KW-0678">Repressor</keyword>
<keyword evidence="8 10" id="KW-0804">Transcription</keyword>
<feature type="region of interest" description="Disordered" evidence="11">
    <location>
        <begin position="371"/>
        <end position="401"/>
    </location>
</feature>
<dbReference type="Pfam" id="PF07569">
    <property type="entry name" value="Hira"/>
    <property type="match status" value="1"/>
</dbReference>
<organism evidence="13 14">
    <name type="scientific">Arxiozyma heterogenica</name>
    <dbReference type="NCBI Taxonomy" id="278026"/>
    <lineage>
        <taxon>Eukaryota</taxon>
        <taxon>Fungi</taxon>
        <taxon>Dikarya</taxon>
        <taxon>Ascomycota</taxon>
        <taxon>Saccharomycotina</taxon>
        <taxon>Saccharomycetes</taxon>
        <taxon>Saccharomycetales</taxon>
        <taxon>Saccharomycetaceae</taxon>
        <taxon>Arxiozyma</taxon>
    </lineage>
</organism>
<dbReference type="InterPro" id="IPR011494">
    <property type="entry name" value="HIRA-like_C"/>
</dbReference>
<comment type="caution">
    <text evidence="13">The sequence shown here is derived from an EMBL/GenBank/DDBJ whole genome shotgun (WGS) entry which is preliminary data.</text>
</comment>
<dbReference type="SUPFAM" id="SSF50978">
    <property type="entry name" value="WD40 repeat-like"/>
    <property type="match status" value="1"/>
</dbReference>
<reference evidence="14" key="1">
    <citation type="submission" date="2023-07" db="EMBL/GenBank/DDBJ databases">
        <title>A draft genome of Kazachstania heterogenica Y-27499.</title>
        <authorList>
            <person name="Donic C."/>
            <person name="Kralova J.S."/>
            <person name="Fidel L."/>
            <person name="Ben-Dor S."/>
            <person name="Jung S."/>
        </authorList>
    </citation>
    <scope>NUCLEOTIDE SEQUENCE [LARGE SCALE GENOMIC DNA]</scope>
    <source>
        <strain evidence="14">Y27499</strain>
    </source>
</reference>
<dbReference type="EMBL" id="JAWIZZ010000047">
    <property type="protein sequence ID" value="KAK5779132.1"/>
    <property type="molecule type" value="Genomic_DNA"/>
</dbReference>
<evidence type="ECO:0000256" key="10">
    <source>
        <dbReference type="RuleBase" id="RU364014"/>
    </source>
</evidence>
<evidence type="ECO:0000256" key="11">
    <source>
        <dbReference type="SAM" id="MobiDB-lite"/>
    </source>
</evidence>
<dbReference type="Proteomes" id="UP001306508">
    <property type="component" value="Unassembled WGS sequence"/>
</dbReference>
<protein>
    <recommendedName>
        <fullName evidence="10">Protein HIR</fullName>
    </recommendedName>
</protein>
<name>A0AAN8A6Q1_9SACH</name>
<comment type="subcellular location">
    <subcellularLocation>
        <location evidence="1 10">Nucleus</location>
    </subcellularLocation>
</comment>
<dbReference type="PANTHER" id="PTHR13831">
    <property type="entry name" value="MEMBER OF THE HIR1 FAMILY OF WD-REPEAT PROTEINS"/>
    <property type="match status" value="1"/>
</dbReference>
<evidence type="ECO:0000256" key="6">
    <source>
        <dbReference type="ARBA" id="ARBA00022853"/>
    </source>
</evidence>
<evidence type="ECO:0000256" key="1">
    <source>
        <dbReference type="ARBA" id="ARBA00004123"/>
    </source>
</evidence>
<evidence type="ECO:0000256" key="7">
    <source>
        <dbReference type="ARBA" id="ARBA00023015"/>
    </source>
</evidence>
<proteinExistence type="inferred from homology"/>
<evidence type="ECO:0000256" key="4">
    <source>
        <dbReference type="ARBA" id="ARBA00022574"/>
    </source>
</evidence>
<dbReference type="InterPro" id="IPR015943">
    <property type="entry name" value="WD40/YVTN_repeat-like_dom_sf"/>
</dbReference>
<keyword evidence="5 10" id="KW-0677">Repeat</keyword>
<comment type="function">
    <text evidence="10">Required for replication-independent chromatin assembly and for the periodic repression of histone gene transcription during the cell cycle.</text>
</comment>
<feature type="domain" description="Protein HIRA-like C-terminal" evidence="12">
    <location>
        <begin position="601"/>
        <end position="850"/>
    </location>
</feature>
<evidence type="ECO:0000313" key="14">
    <source>
        <dbReference type="Proteomes" id="UP001306508"/>
    </source>
</evidence>
<gene>
    <name evidence="13" type="ORF">RI543_003017</name>
</gene>
<dbReference type="GO" id="GO:0006351">
    <property type="term" value="P:DNA-templated transcription"/>
    <property type="evidence" value="ECO:0007669"/>
    <property type="project" value="InterPro"/>
</dbReference>
<keyword evidence="6 10" id="KW-0156">Chromatin regulator</keyword>
<dbReference type="SUPFAM" id="SSF50960">
    <property type="entry name" value="TolB, C-terminal domain"/>
    <property type="match status" value="1"/>
</dbReference>
<dbReference type="GO" id="GO:0006338">
    <property type="term" value="P:chromatin remodeling"/>
    <property type="evidence" value="ECO:0007669"/>
    <property type="project" value="InterPro"/>
</dbReference>
<dbReference type="GO" id="GO:0000417">
    <property type="term" value="C:HIR complex"/>
    <property type="evidence" value="ECO:0007669"/>
    <property type="project" value="TreeGrafter"/>
</dbReference>
<dbReference type="PANTHER" id="PTHR13831:SF1">
    <property type="entry name" value="PROTEIN HIR2"/>
    <property type="match status" value="1"/>
</dbReference>
<dbReference type="InterPro" id="IPR031120">
    <property type="entry name" value="HIR1-like"/>
</dbReference>
<keyword evidence="9 10" id="KW-0539">Nucleus</keyword>
<dbReference type="GO" id="GO:0000785">
    <property type="term" value="C:chromatin"/>
    <property type="evidence" value="ECO:0007669"/>
    <property type="project" value="TreeGrafter"/>
</dbReference>
<dbReference type="InterPro" id="IPR036322">
    <property type="entry name" value="WD40_repeat_dom_sf"/>
</dbReference>
<evidence type="ECO:0000256" key="3">
    <source>
        <dbReference type="ARBA" id="ARBA00022491"/>
    </source>
</evidence>
<evidence type="ECO:0000256" key="8">
    <source>
        <dbReference type="ARBA" id="ARBA00023163"/>
    </source>
</evidence>
<dbReference type="GO" id="GO:0006355">
    <property type="term" value="P:regulation of DNA-templated transcription"/>
    <property type="evidence" value="ECO:0007669"/>
    <property type="project" value="InterPro"/>
</dbReference>
<dbReference type="GO" id="GO:0005634">
    <property type="term" value="C:nucleus"/>
    <property type="evidence" value="ECO:0007669"/>
    <property type="project" value="UniProtKB-SubCell"/>
</dbReference>